<feature type="compositionally biased region" description="Basic and acidic residues" evidence="1">
    <location>
        <begin position="470"/>
        <end position="481"/>
    </location>
</feature>
<feature type="compositionally biased region" description="Basic and acidic residues" evidence="1">
    <location>
        <begin position="412"/>
        <end position="430"/>
    </location>
</feature>
<feature type="region of interest" description="Disordered" evidence="1">
    <location>
        <begin position="344"/>
        <end position="486"/>
    </location>
</feature>
<reference evidence="2 3" key="1">
    <citation type="journal article" date="2018" name="Evol. Lett.">
        <title>Horizontal gene cluster transfer increased hallucinogenic mushroom diversity.</title>
        <authorList>
            <person name="Reynolds H.T."/>
            <person name="Vijayakumar V."/>
            <person name="Gluck-Thaler E."/>
            <person name="Korotkin H.B."/>
            <person name="Matheny P.B."/>
            <person name="Slot J.C."/>
        </authorList>
    </citation>
    <scope>NUCLEOTIDE SEQUENCE [LARGE SCALE GENOMIC DNA]</scope>
    <source>
        <strain evidence="2 3">2631</strain>
    </source>
</reference>
<feature type="compositionally biased region" description="Basic and acidic residues" evidence="1">
    <location>
        <begin position="226"/>
        <end position="236"/>
    </location>
</feature>
<sequence>MSTTITDAQDSGGEDAGTRKAVKYTYSSRARAALTRTVKNPNPQAIPPEDKPRTPRAAPSGSRARFSTSLSTKTTEGKKNDTAADSGGRSVADKPDHEPEEQAAFGGWQVPRSPARRSASPVNSGNVIKDDNVHFPLWLNEPLGDEKPEFDAQEGEEDNQEIRIPLLVKDATLPLSEEEHGHSDDEESMYMPEQKAPDEDNSRPQSPEVKSELGPQDIKLPENNSGEDHSSRRSESPARSLWSDYPEDNDIGDVPVFEGPMGGNQTKNDSGDVIDETANKDVNTSEYNNLDNNKVDMLLDNKNKDISAIAGKMDKLYTQNADLMEHQASLLRMNKDLRNELHRLKMANSTKGRTTAPPYDRTRPLKERSARASSILPRGSAVHQAITGDNRNGTTPPDDDGDGDKPPMMGSSDKKKLTTGKRDPPKKENSPRQGKIPSKKGPPSDPGDDSSSSGDSSDDESDDIFDEEPESVRSGDSESTKKNKRAERKRYRARIACLKYQQAFLKTSPPFIYNGEVQATLFKKWVREVRLWTEQGRIRESEGVMLAGKYLGGRAYQFFERDILALRKKYDLTEFFEKLFDYVFPVDFRMQQRDKFDACRQDNRSVLDFLRKLQEIADTIGDMEDRDIVLAFWRRSQPYLRVEMTKDGLDPTLMSISALEECAVRHERAHLLAGEEGKRGRNPTRFSSSRRDNVSSSTAAPVVHNSSSTMVKFDKDKKKPFGSSRRSGPSGRNNDRTKKLRAEGRCFQCESKEHLLKDCPQRINKRPPLRLANAEFVSPAEARLAAVDEGNHLGLFSAQLGSAEDLETLPEIRNKLICDATTKLMAAVPLSFDYVGEDAEVSPFVDHRFEFFDWNCPPDCSDSGCNEGTVELTDLHSYESHLLTFAQLKDKSFDITET</sequence>
<evidence type="ECO:0000313" key="3">
    <source>
        <dbReference type="Proteomes" id="UP000283269"/>
    </source>
</evidence>
<feature type="compositionally biased region" description="Acidic residues" evidence="1">
    <location>
        <begin position="456"/>
        <end position="469"/>
    </location>
</feature>
<comment type="caution">
    <text evidence="2">The sequence shown here is derived from an EMBL/GenBank/DDBJ whole genome shotgun (WGS) entry which is preliminary data.</text>
</comment>
<organism evidence="2 3">
    <name type="scientific">Psilocybe cyanescens</name>
    <dbReference type="NCBI Taxonomy" id="93625"/>
    <lineage>
        <taxon>Eukaryota</taxon>
        <taxon>Fungi</taxon>
        <taxon>Dikarya</taxon>
        <taxon>Basidiomycota</taxon>
        <taxon>Agaricomycotina</taxon>
        <taxon>Agaricomycetes</taxon>
        <taxon>Agaricomycetidae</taxon>
        <taxon>Agaricales</taxon>
        <taxon>Agaricineae</taxon>
        <taxon>Strophariaceae</taxon>
        <taxon>Psilocybe</taxon>
    </lineage>
</organism>
<dbReference type="OrthoDB" id="3267748at2759"/>
<feature type="compositionally biased region" description="Low complexity" evidence="1">
    <location>
        <begin position="722"/>
        <end position="732"/>
    </location>
</feature>
<protein>
    <recommendedName>
        <fullName evidence="4">CCHC-type domain-containing protein</fullName>
    </recommendedName>
</protein>
<proteinExistence type="predicted"/>
<feature type="compositionally biased region" description="Polar residues" evidence="1">
    <location>
        <begin position="65"/>
        <end position="74"/>
    </location>
</feature>
<name>A0A409X6S9_PSICY</name>
<keyword evidence="3" id="KW-1185">Reference proteome</keyword>
<dbReference type="AlphaFoldDB" id="A0A409X6S9"/>
<dbReference type="STRING" id="93625.A0A409X6S9"/>
<gene>
    <name evidence="2" type="ORF">CVT25_007548</name>
</gene>
<feature type="compositionally biased region" description="Basic and acidic residues" evidence="1">
    <location>
        <begin position="360"/>
        <end position="370"/>
    </location>
</feature>
<evidence type="ECO:0000313" key="2">
    <source>
        <dbReference type="EMBL" id="PPQ86489.1"/>
    </source>
</evidence>
<dbReference type="Proteomes" id="UP000283269">
    <property type="component" value="Unassembled WGS sequence"/>
</dbReference>
<evidence type="ECO:0008006" key="4">
    <source>
        <dbReference type="Google" id="ProtNLM"/>
    </source>
</evidence>
<accession>A0A409X6S9</accession>
<feature type="region of interest" description="Disordered" evidence="1">
    <location>
        <begin position="673"/>
        <end position="739"/>
    </location>
</feature>
<dbReference type="EMBL" id="NHYD01002476">
    <property type="protein sequence ID" value="PPQ86489.1"/>
    <property type="molecule type" value="Genomic_DNA"/>
</dbReference>
<evidence type="ECO:0000256" key="1">
    <source>
        <dbReference type="SAM" id="MobiDB-lite"/>
    </source>
</evidence>
<feature type="region of interest" description="Disordered" evidence="1">
    <location>
        <begin position="1"/>
        <end position="287"/>
    </location>
</feature>
<dbReference type="InParanoid" id="A0A409X6S9"/>